<evidence type="ECO:0000256" key="2">
    <source>
        <dbReference type="SAM" id="Phobius"/>
    </source>
</evidence>
<keyword evidence="2" id="KW-0472">Membrane</keyword>
<evidence type="ECO:0000313" key="4">
    <source>
        <dbReference type="Proteomes" id="UP000823388"/>
    </source>
</evidence>
<proteinExistence type="predicted"/>
<keyword evidence="2" id="KW-0812">Transmembrane</keyword>
<protein>
    <submittedName>
        <fullName evidence="3">Uncharacterized protein</fullName>
    </submittedName>
</protein>
<reference evidence="3" key="1">
    <citation type="submission" date="2020-05" db="EMBL/GenBank/DDBJ databases">
        <title>WGS assembly of Panicum virgatum.</title>
        <authorList>
            <person name="Lovell J.T."/>
            <person name="Jenkins J."/>
            <person name="Shu S."/>
            <person name="Juenger T.E."/>
            <person name="Schmutz J."/>
        </authorList>
    </citation>
    <scope>NUCLEOTIDE SEQUENCE</scope>
    <source>
        <strain evidence="3">AP13</strain>
    </source>
</reference>
<feature type="transmembrane region" description="Helical" evidence="2">
    <location>
        <begin position="22"/>
        <end position="46"/>
    </location>
</feature>
<comment type="caution">
    <text evidence="3">The sequence shown here is derived from an EMBL/GenBank/DDBJ whole genome shotgun (WGS) entry which is preliminary data.</text>
</comment>
<evidence type="ECO:0000256" key="1">
    <source>
        <dbReference type="SAM" id="MobiDB-lite"/>
    </source>
</evidence>
<gene>
    <name evidence="3" type="ORF">PVAP13_6KG176606</name>
</gene>
<dbReference type="AlphaFoldDB" id="A0A8T0RAL0"/>
<dbReference type="EMBL" id="CM029047">
    <property type="protein sequence ID" value="KAG2582831.1"/>
    <property type="molecule type" value="Genomic_DNA"/>
</dbReference>
<evidence type="ECO:0000313" key="3">
    <source>
        <dbReference type="EMBL" id="KAG2582831.1"/>
    </source>
</evidence>
<name>A0A8T0RAL0_PANVG</name>
<keyword evidence="4" id="KW-1185">Reference proteome</keyword>
<keyword evidence="2" id="KW-1133">Transmembrane helix</keyword>
<feature type="region of interest" description="Disordered" evidence="1">
    <location>
        <begin position="150"/>
        <end position="177"/>
    </location>
</feature>
<organism evidence="3 4">
    <name type="scientific">Panicum virgatum</name>
    <name type="common">Blackwell switchgrass</name>
    <dbReference type="NCBI Taxonomy" id="38727"/>
    <lineage>
        <taxon>Eukaryota</taxon>
        <taxon>Viridiplantae</taxon>
        <taxon>Streptophyta</taxon>
        <taxon>Embryophyta</taxon>
        <taxon>Tracheophyta</taxon>
        <taxon>Spermatophyta</taxon>
        <taxon>Magnoliopsida</taxon>
        <taxon>Liliopsida</taxon>
        <taxon>Poales</taxon>
        <taxon>Poaceae</taxon>
        <taxon>PACMAD clade</taxon>
        <taxon>Panicoideae</taxon>
        <taxon>Panicodae</taxon>
        <taxon>Paniceae</taxon>
        <taxon>Panicinae</taxon>
        <taxon>Panicum</taxon>
        <taxon>Panicum sect. Hiantes</taxon>
    </lineage>
</organism>
<accession>A0A8T0RAL0</accession>
<sequence length="205" mass="21830">MPGATAKPAAAPGTFTFLKQGVLFAANAVLGAALLLLKVLAVAPLVKALNCGGRLLRRPVKVATVSAAVAACSGDESHTFRRSRRGRRRDVRVLLRPEGGLPRRRRPPGAAGGLVLAPIVVSWVAGPAQRGARAPRGRLLPLPRRGLRRGRRRVGAGATVGAREDRRPGSRGAPRGGCCRTAWMWRATTWRSWWTVASRTCCTAP</sequence>
<dbReference type="Proteomes" id="UP000823388">
    <property type="component" value="Chromosome 6K"/>
</dbReference>